<proteinExistence type="predicted"/>
<evidence type="ECO:0000313" key="3">
    <source>
        <dbReference type="EMBL" id="MBB6229102.1"/>
    </source>
</evidence>
<dbReference type="EMBL" id="JACIIV010000032">
    <property type="protein sequence ID" value="MBB6229102.1"/>
    <property type="molecule type" value="Genomic_DNA"/>
</dbReference>
<evidence type="ECO:0000256" key="1">
    <source>
        <dbReference type="SAM" id="SignalP"/>
    </source>
</evidence>
<feature type="chain" id="PRO_5032886175" description="PepSY domain-containing protein" evidence="1">
    <location>
        <begin position="24"/>
        <end position="100"/>
    </location>
</feature>
<organism evidence="3 4">
    <name type="scientific">Polymorphobacter multimanifer</name>
    <dbReference type="NCBI Taxonomy" id="1070431"/>
    <lineage>
        <taxon>Bacteria</taxon>
        <taxon>Pseudomonadati</taxon>
        <taxon>Pseudomonadota</taxon>
        <taxon>Alphaproteobacteria</taxon>
        <taxon>Sphingomonadales</taxon>
        <taxon>Sphingosinicellaceae</taxon>
        <taxon>Polymorphobacter</taxon>
    </lineage>
</organism>
<sequence>MTLKYTLIALAPLALALAGPAAATGKMTCKVAASDVKPQAELVTALTKQGWTVTKAKPDGGCYEVYGTTPEGDRVEAYFDPVTFEKLYVSQRGKVLFQKQ</sequence>
<protein>
    <recommendedName>
        <fullName evidence="2">PepSY domain-containing protein</fullName>
    </recommendedName>
</protein>
<dbReference type="Pfam" id="PF13670">
    <property type="entry name" value="PepSY_2"/>
    <property type="match status" value="1"/>
</dbReference>
<keyword evidence="4" id="KW-1185">Reference proteome</keyword>
<comment type="caution">
    <text evidence="3">The sequence shown here is derived from an EMBL/GenBank/DDBJ whole genome shotgun (WGS) entry which is preliminary data.</text>
</comment>
<dbReference type="RefSeq" id="WP_184202539.1">
    <property type="nucleotide sequence ID" value="NZ_BMOX01000049.1"/>
</dbReference>
<dbReference type="AlphaFoldDB" id="A0A841LIP9"/>
<evidence type="ECO:0000259" key="2">
    <source>
        <dbReference type="Pfam" id="PF13670"/>
    </source>
</evidence>
<gene>
    <name evidence="3" type="ORF">FHS79_003301</name>
</gene>
<feature type="signal peptide" evidence="1">
    <location>
        <begin position="1"/>
        <end position="23"/>
    </location>
</feature>
<name>A0A841LIP9_9SPHN</name>
<evidence type="ECO:0000313" key="4">
    <source>
        <dbReference type="Proteomes" id="UP000538147"/>
    </source>
</evidence>
<accession>A0A841LIP9</accession>
<keyword evidence="1" id="KW-0732">Signal</keyword>
<reference evidence="3 4" key="1">
    <citation type="submission" date="2020-08" db="EMBL/GenBank/DDBJ databases">
        <title>Genomic Encyclopedia of Type Strains, Phase IV (KMG-IV): sequencing the most valuable type-strain genomes for metagenomic binning, comparative biology and taxonomic classification.</title>
        <authorList>
            <person name="Goeker M."/>
        </authorList>
    </citation>
    <scope>NUCLEOTIDE SEQUENCE [LARGE SCALE GENOMIC DNA]</scope>
    <source>
        <strain evidence="3 4">DSM 102189</strain>
    </source>
</reference>
<dbReference type="InterPro" id="IPR025711">
    <property type="entry name" value="PepSY"/>
</dbReference>
<feature type="domain" description="PepSY" evidence="2">
    <location>
        <begin position="8"/>
        <end position="85"/>
    </location>
</feature>
<dbReference type="Proteomes" id="UP000538147">
    <property type="component" value="Unassembled WGS sequence"/>
</dbReference>